<evidence type="ECO:0000256" key="3">
    <source>
        <dbReference type="ARBA" id="ARBA00004319"/>
    </source>
</evidence>
<evidence type="ECO:0000256" key="5">
    <source>
        <dbReference type="ARBA" id="ARBA00012269"/>
    </source>
</evidence>
<dbReference type="PANTHER" id="PTHR10869:SF244">
    <property type="entry name" value="PROLYL 4-HYDROXYLASE SUBUNIT ALPHA-2"/>
    <property type="match status" value="1"/>
</dbReference>
<dbReference type="OMA" id="WKVEEHP"/>
<evidence type="ECO:0000256" key="13">
    <source>
        <dbReference type="SAM" id="SignalP"/>
    </source>
</evidence>
<dbReference type="Gene3D" id="1.25.40.10">
    <property type="entry name" value="Tetratricopeptide repeat domain"/>
    <property type="match status" value="2"/>
</dbReference>
<dbReference type="InterPro" id="IPR006620">
    <property type="entry name" value="Pro_4_hyd_alph"/>
</dbReference>
<keyword evidence="9" id="KW-0223">Dioxygenase</keyword>
<dbReference type="GO" id="GO:0005788">
    <property type="term" value="C:endoplasmic reticulum lumen"/>
    <property type="evidence" value="ECO:0007669"/>
    <property type="project" value="UniProtKB-SubCell"/>
</dbReference>
<evidence type="ECO:0000256" key="1">
    <source>
        <dbReference type="ARBA" id="ARBA00001961"/>
    </source>
</evidence>
<dbReference type="SMART" id="SM00702">
    <property type="entry name" value="P4Hc"/>
    <property type="match status" value="2"/>
</dbReference>
<evidence type="ECO:0000256" key="6">
    <source>
        <dbReference type="ARBA" id="ARBA00022723"/>
    </source>
</evidence>
<dbReference type="InterPro" id="IPR011990">
    <property type="entry name" value="TPR-like_helical_dom_sf"/>
</dbReference>
<evidence type="ECO:0000256" key="8">
    <source>
        <dbReference type="ARBA" id="ARBA00022896"/>
    </source>
</evidence>
<dbReference type="OrthoDB" id="420380at2759"/>
<dbReference type="PANTHER" id="PTHR10869">
    <property type="entry name" value="PROLYL 4-HYDROXYLASE ALPHA SUBUNIT"/>
    <property type="match status" value="1"/>
</dbReference>
<dbReference type="InterPro" id="IPR044862">
    <property type="entry name" value="Pro_4_hyd_alph_FE2OG_OXY"/>
</dbReference>
<dbReference type="GO" id="GO:0005506">
    <property type="term" value="F:iron ion binding"/>
    <property type="evidence" value="ECO:0007669"/>
    <property type="project" value="InterPro"/>
</dbReference>
<keyword evidence="13" id="KW-0732">Signal</keyword>
<dbReference type="EC" id="1.14.11.2" evidence="5"/>
<dbReference type="Gene3D" id="2.60.120.620">
    <property type="entry name" value="q2cbj1_9rhob like domain"/>
    <property type="match status" value="2"/>
</dbReference>
<evidence type="ECO:0000256" key="7">
    <source>
        <dbReference type="ARBA" id="ARBA00022824"/>
    </source>
</evidence>
<dbReference type="InterPro" id="IPR045054">
    <property type="entry name" value="P4HA-like"/>
</dbReference>
<comment type="cofactor">
    <cofactor evidence="1">
        <name>L-ascorbate</name>
        <dbReference type="ChEBI" id="CHEBI:38290"/>
    </cofactor>
</comment>
<dbReference type="AlphaFoldDB" id="A0A3B0KAX1"/>
<dbReference type="Pfam" id="PF08336">
    <property type="entry name" value="P4Ha_N"/>
    <property type="match status" value="2"/>
</dbReference>
<evidence type="ECO:0000256" key="2">
    <source>
        <dbReference type="ARBA" id="ARBA00002035"/>
    </source>
</evidence>
<comment type="similarity">
    <text evidence="4">Belongs to the P4HA family.</text>
</comment>
<keyword evidence="10" id="KW-0560">Oxidoreductase</keyword>
<sequence>MSGFGLKIVVFLLAQAVSLGMVWNQLELDQTEELLIENLKHYVLQQRQRHQLIRRSLDQLRAESVSVHQDFEVHLSVPHRALALIRRLHEDWPNWMVYLNATEGGAGQIRVAKELRERLPKREDLIKAASDVYSLQIIHNLMPQDPYFRPLNSRDCLALGNYLAHLKNHQYAENWLKLSLKLYTASGESNKCRSIYKDSQLGYLLYHLGAAKYAQNPSDGNAVKLMAKAYELTPHDEHILAHAESVLEQRSYFDGCRGAFQVKSHLSSLHCRYQNERSTFSRLAPLKLEVLSHDPYVVIYHDVLYESEMQDLINSTRRRMSRSMVQYEVRQIEISEQRTSNEAPFTEKNDPQLLKRISDRIKDMTGSDRMRSELLNVVLYDLGGHHDVHVDYHDLYWNPQEYEDQTFGDREASVIFYLNDVADGGSTVFPKLHLSMQPKKGSALMWHNLRAWGEGDRRTQHAACPVLQGYKWVAVQWILQGAHNAISPKDALNKRTTFSSGLDYVRVMCTLQSITLFAFCLICGNAMANRVHEKSYACSSVALKKLLRVEDELVRNIRSYVTKLKTKHQLVNQALSSMRAEESHMKTDYEAYLANPLNSFRLIHRLHRDWEQLVIYTSEAQQNERGHIEYAHRLRMLLPSALDLEEASRGIDSVVDIYELQPKYLAAGTLVPGDTHPVAALSPLDCLLLGNYCKNERNDRRAEAWFNASLERYDEDRLEYVVFGLSRKSIHNSLGMLLMKTQQETAGMAHLNTEGEDNSFSKDIKKHYDSQMMYKRGCSSVFRAPAHLHCRYNSSTTAFARIAPMKMEELSHDPYMVLFHNVVYESEMDWLLNAKQLKASLVGHYQYSDFRTSKEQHFHENYNEAVVKSIHRRLTDMTGLSLIESDALTLINYGMGGHYDLHYDSHNYSEPNRILIGDRIATVLLYVGEVDSGGATIFPYINVSVTPTKGSAVLWYNLDNAGEINAKAIHAGCPVIVGSKYVLTKWINEMRQLFLTPCIRNKISKLKSR</sequence>
<comment type="subcellular location">
    <subcellularLocation>
        <location evidence="3">Endoplasmic reticulum lumen</location>
    </subcellularLocation>
</comment>
<keyword evidence="16" id="KW-1185">Reference proteome</keyword>
<dbReference type="Pfam" id="PF13640">
    <property type="entry name" value="2OG-FeII_Oxy_3"/>
    <property type="match status" value="2"/>
</dbReference>
<keyword evidence="11" id="KW-0408">Iron</keyword>
<evidence type="ECO:0000256" key="9">
    <source>
        <dbReference type="ARBA" id="ARBA00022964"/>
    </source>
</evidence>
<protein>
    <recommendedName>
        <fullName evidence="5">procollagen-proline 4-dioxygenase</fullName>
        <ecNumber evidence="5">1.14.11.2</ecNumber>
    </recommendedName>
</protein>
<evidence type="ECO:0000256" key="11">
    <source>
        <dbReference type="ARBA" id="ARBA00023004"/>
    </source>
</evidence>
<reference evidence="16" key="1">
    <citation type="submission" date="2018-01" db="EMBL/GenBank/DDBJ databases">
        <authorList>
            <person name="Alioto T."/>
            <person name="Alioto T."/>
        </authorList>
    </citation>
    <scope>NUCLEOTIDE SEQUENCE [LARGE SCALE GENOMIC DNA]</scope>
</reference>
<dbReference type="PROSITE" id="PS51471">
    <property type="entry name" value="FE2OG_OXY"/>
    <property type="match status" value="2"/>
</dbReference>
<dbReference type="FunFam" id="2.60.120.620:FF:000011">
    <property type="entry name" value="Prolyl alpha subunit"/>
    <property type="match status" value="2"/>
</dbReference>
<evidence type="ECO:0000259" key="14">
    <source>
        <dbReference type="PROSITE" id="PS51471"/>
    </source>
</evidence>
<dbReference type="EMBL" id="OUUW01000007">
    <property type="protein sequence ID" value="SPP82816.1"/>
    <property type="molecule type" value="Genomic_DNA"/>
</dbReference>
<name>A0A3B0KAX1_DROGU</name>
<dbReference type="GO" id="GO:0004656">
    <property type="term" value="F:procollagen-proline 4-dioxygenase activity"/>
    <property type="evidence" value="ECO:0007669"/>
    <property type="project" value="UniProtKB-EC"/>
</dbReference>
<feature type="chain" id="PRO_5017443914" description="procollagen-proline 4-dioxygenase" evidence="13">
    <location>
        <begin position="21"/>
        <end position="1009"/>
    </location>
</feature>
<keyword evidence="8" id="KW-0847">Vitamin C</keyword>
<keyword evidence="6" id="KW-0479">Metal-binding</keyword>
<dbReference type="Proteomes" id="UP000268350">
    <property type="component" value="Unassembled WGS sequence"/>
</dbReference>
<feature type="domain" description="Fe2OG dioxygenase" evidence="14">
    <location>
        <begin position="366"/>
        <end position="480"/>
    </location>
</feature>
<evidence type="ECO:0000256" key="4">
    <source>
        <dbReference type="ARBA" id="ARBA00006511"/>
    </source>
</evidence>
<dbReference type="Gene3D" id="6.10.140.1460">
    <property type="match status" value="2"/>
</dbReference>
<evidence type="ECO:0000256" key="12">
    <source>
        <dbReference type="ARBA" id="ARBA00023180"/>
    </source>
</evidence>
<evidence type="ECO:0000313" key="15">
    <source>
        <dbReference type="EMBL" id="SPP82816.1"/>
    </source>
</evidence>
<keyword evidence="12" id="KW-0325">Glycoprotein</keyword>
<feature type="domain" description="Fe2OG dioxygenase" evidence="14">
    <location>
        <begin position="884"/>
        <end position="989"/>
    </location>
</feature>
<comment type="function">
    <text evidence="2">Catalyzes the post-translational formation of 4-hydroxyproline in -Xaa-Pro-Gly- sequences in collagens and other proteins.</text>
</comment>
<dbReference type="GO" id="GO:0031418">
    <property type="term" value="F:L-ascorbic acid binding"/>
    <property type="evidence" value="ECO:0007669"/>
    <property type="project" value="UniProtKB-KW"/>
</dbReference>
<evidence type="ECO:0000313" key="16">
    <source>
        <dbReference type="Proteomes" id="UP000268350"/>
    </source>
</evidence>
<dbReference type="InterPro" id="IPR013547">
    <property type="entry name" value="P4H_N"/>
</dbReference>
<accession>A0A3B0KAX1</accession>
<evidence type="ECO:0000256" key="10">
    <source>
        <dbReference type="ARBA" id="ARBA00023002"/>
    </source>
</evidence>
<organism evidence="15 16">
    <name type="scientific">Drosophila guanche</name>
    <name type="common">Fruit fly</name>
    <dbReference type="NCBI Taxonomy" id="7266"/>
    <lineage>
        <taxon>Eukaryota</taxon>
        <taxon>Metazoa</taxon>
        <taxon>Ecdysozoa</taxon>
        <taxon>Arthropoda</taxon>
        <taxon>Hexapoda</taxon>
        <taxon>Insecta</taxon>
        <taxon>Pterygota</taxon>
        <taxon>Neoptera</taxon>
        <taxon>Endopterygota</taxon>
        <taxon>Diptera</taxon>
        <taxon>Brachycera</taxon>
        <taxon>Muscomorpha</taxon>
        <taxon>Ephydroidea</taxon>
        <taxon>Drosophilidae</taxon>
        <taxon>Drosophila</taxon>
        <taxon>Sophophora</taxon>
    </lineage>
</organism>
<gene>
    <name evidence="15" type="ORF">DGUA_6G017560</name>
</gene>
<keyword evidence="7" id="KW-0256">Endoplasmic reticulum</keyword>
<dbReference type="InterPro" id="IPR005123">
    <property type="entry name" value="Oxoglu/Fe-dep_dioxygenase_dom"/>
</dbReference>
<feature type="signal peptide" evidence="13">
    <location>
        <begin position="1"/>
        <end position="20"/>
    </location>
</feature>
<proteinExistence type="inferred from homology"/>